<dbReference type="EMBL" id="JAUKUA010000002">
    <property type="protein sequence ID" value="KAK0725210.1"/>
    <property type="molecule type" value="Genomic_DNA"/>
</dbReference>
<dbReference type="Proteomes" id="UP001172102">
    <property type="component" value="Unassembled WGS sequence"/>
</dbReference>
<accession>A0AA40E311</accession>
<keyword evidence="2" id="KW-1185">Reference proteome</keyword>
<comment type="caution">
    <text evidence="1">The sequence shown here is derived from an EMBL/GenBank/DDBJ whole genome shotgun (WGS) entry which is preliminary data.</text>
</comment>
<organism evidence="1 2">
    <name type="scientific">Lasiosphaeris hirsuta</name>
    <dbReference type="NCBI Taxonomy" id="260670"/>
    <lineage>
        <taxon>Eukaryota</taxon>
        <taxon>Fungi</taxon>
        <taxon>Dikarya</taxon>
        <taxon>Ascomycota</taxon>
        <taxon>Pezizomycotina</taxon>
        <taxon>Sordariomycetes</taxon>
        <taxon>Sordariomycetidae</taxon>
        <taxon>Sordariales</taxon>
        <taxon>Lasiosphaeriaceae</taxon>
        <taxon>Lasiosphaeris</taxon>
    </lineage>
</organism>
<dbReference type="AlphaFoldDB" id="A0AA40E311"/>
<evidence type="ECO:0000313" key="2">
    <source>
        <dbReference type="Proteomes" id="UP001172102"/>
    </source>
</evidence>
<protein>
    <submittedName>
        <fullName evidence="1">Uncharacterized protein</fullName>
    </submittedName>
</protein>
<sequence>MCHFNELHFCVHTPWRILSTQPFSADGEGDFIDPTTTEECDCAIYAVVPQPCQVSKIGFNTCSSHKCCVTWLNPSYCEWAFENRDEFDQPQPGYHCPNWMLTFEIIPGVQALWADGAPSVTEPQVKTQNRPIPFPLDMVYLDKKVDKTLDWSGPEYRRLQVDCCLLFTHAGNMRRSKELLRDAIGRADNFLHSMEKSMHDRVYNDRKFSTRIHSMFPFVVRRELGVIDLYRNYLSCLGPILTFFDRYPEEGNVVSSRDGSYSISHSLLELGKSVQLDDAHIISLCDGPLRQSDALRKRYDQLKDIYLSNPRFYSQCLGERKRSVSPDPEDCA</sequence>
<reference evidence="1" key="1">
    <citation type="submission" date="2023-06" db="EMBL/GenBank/DDBJ databases">
        <title>Genome-scale phylogeny and comparative genomics of the fungal order Sordariales.</title>
        <authorList>
            <consortium name="Lawrence Berkeley National Laboratory"/>
            <person name="Hensen N."/>
            <person name="Bonometti L."/>
            <person name="Westerberg I."/>
            <person name="Brannstrom I.O."/>
            <person name="Guillou S."/>
            <person name="Cros-Aarteil S."/>
            <person name="Calhoun S."/>
            <person name="Haridas S."/>
            <person name="Kuo A."/>
            <person name="Mondo S."/>
            <person name="Pangilinan J."/>
            <person name="Riley R."/>
            <person name="Labutti K."/>
            <person name="Andreopoulos B."/>
            <person name="Lipzen A."/>
            <person name="Chen C."/>
            <person name="Yanf M."/>
            <person name="Daum C."/>
            <person name="Ng V."/>
            <person name="Clum A."/>
            <person name="Steindorff A."/>
            <person name="Ohm R."/>
            <person name="Martin F."/>
            <person name="Silar P."/>
            <person name="Natvig D."/>
            <person name="Lalanne C."/>
            <person name="Gautier V."/>
            <person name="Ament-Velasquez S.L."/>
            <person name="Kruys A."/>
            <person name="Hutchinson M.I."/>
            <person name="Powell A.J."/>
            <person name="Barry K."/>
            <person name="Miller A.N."/>
            <person name="Grigoriev I.V."/>
            <person name="Debuchy R."/>
            <person name="Gladieux P."/>
            <person name="Thoren M.H."/>
            <person name="Johannesson H."/>
        </authorList>
    </citation>
    <scope>NUCLEOTIDE SEQUENCE</scope>
    <source>
        <strain evidence="1">SMH4607-1</strain>
    </source>
</reference>
<proteinExistence type="predicted"/>
<name>A0AA40E311_9PEZI</name>
<gene>
    <name evidence="1" type="ORF">B0H67DRAFT_641659</name>
</gene>
<evidence type="ECO:0000313" key="1">
    <source>
        <dbReference type="EMBL" id="KAK0725210.1"/>
    </source>
</evidence>